<keyword evidence="6" id="KW-0560">Oxidoreductase</keyword>
<dbReference type="InterPro" id="IPR002328">
    <property type="entry name" value="ADH_Zn_CS"/>
</dbReference>
<reference evidence="8 9" key="1">
    <citation type="submission" date="2012-04" db="EMBL/GenBank/DDBJ databases">
        <title>Complete genome of Rhodanobacter sp. 2APBS1.</title>
        <authorList>
            <consortium name="US DOE Joint Genome Institute"/>
            <person name="Huntemann M."/>
            <person name="Wei C.-L."/>
            <person name="Han J."/>
            <person name="Detter J.C."/>
            <person name="Han C."/>
            <person name="Tapia R."/>
            <person name="Munk A.C.C."/>
            <person name="Chen A."/>
            <person name="Krypides N."/>
            <person name="Mavromatis K."/>
            <person name="Markowitz V."/>
            <person name="Szeto E."/>
            <person name="Ivanova N."/>
            <person name="Mikhailova N."/>
            <person name="Ovchinnikova G."/>
            <person name="Pagani I."/>
            <person name="Pati A."/>
            <person name="Goodwin L."/>
            <person name="Peters L."/>
            <person name="Pitluck S."/>
            <person name="Woyke T."/>
            <person name="Prakash O."/>
            <person name="Elkins J."/>
            <person name="Brown S."/>
            <person name="Palumbo A."/>
            <person name="Hemme C."/>
            <person name="Zhou J."/>
            <person name="Watson D."/>
            <person name="Jardine P."/>
            <person name="Kostka J."/>
            <person name="Green S."/>
        </authorList>
    </citation>
    <scope>NUCLEOTIDE SEQUENCE [LARGE SCALE GENOMIC DNA]</scope>
    <source>
        <strain evidence="8 9">2APBS1</strain>
    </source>
</reference>
<keyword evidence="5" id="KW-0862">Zinc</keyword>
<proteinExistence type="inferred from homology"/>
<dbReference type="eggNOG" id="COG1064">
    <property type="taxonomic scope" value="Bacteria"/>
</dbReference>
<sequence>MFAMVLTAIGQPLSLRELPDPQPAAGEVRLRVEACGVCRTDLHVVDGELPRVTPPVIPGHEIVGRVEALGEGVTAPAVGDRVGVPWLGHACGVCRYCVMGAENLCDTPQFTGYTRPGGFASHVVAEAAYCIPLDRHGDPVALAPLLCAGLIGWRCLSKAGAADALGLYGFGAAAHVIAQVARWQGRRVFAFTRPGDAEGQAFARSLGAAWAGSSLDRPPQWLDAAIVFAPDGGLIPLALQAVRKGGRVVCGGIHMSEIPAFPYRLLWEERQLLSVANLTRGDAKDFFAVVPQAGVATTTVAYPLDRANEALSDLRHGRIRGAAVLTCQPG</sequence>
<comment type="similarity">
    <text evidence="2">Belongs to the zinc-containing alcohol dehydrogenase family.</text>
</comment>
<dbReference type="InterPro" id="IPR036291">
    <property type="entry name" value="NAD(P)-bd_dom_sf"/>
</dbReference>
<evidence type="ECO:0000259" key="7">
    <source>
        <dbReference type="SMART" id="SM00829"/>
    </source>
</evidence>
<dbReference type="InterPro" id="IPR020843">
    <property type="entry name" value="ER"/>
</dbReference>
<evidence type="ECO:0000313" key="9">
    <source>
        <dbReference type="Proteomes" id="UP000011859"/>
    </source>
</evidence>
<evidence type="ECO:0000313" key="8">
    <source>
        <dbReference type="EMBL" id="AGG88572.1"/>
    </source>
</evidence>
<dbReference type="PROSITE" id="PS00059">
    <property type="entry name" value="ADH_ZINC"/>
    <property type="match status" value="1"/>
</dbReference>
<dbReference type="CDD" id="cd08298">
    <property type="entry name" value="CAD2"/>
    <property type="match status" value="1"/>
</dbReference>
<dbReference type="GO" id="GO:0005737">
    <property type="term" value="C:cytoplasm"/>
    <property type="evidence" value="ECO:0007669"/>
    <property type="project" value="TreeGrafter"/>
</dbReference>
<accession>M4NF14</accession>
<feature type="domain" description="Enoyl reductase (ER)" evidence="7">
    <location>
        <begin position="10"/>
        <end position="325"/>
    </location>
</feature>
<keyword evidence="4" id="KW-0479">Metal-binding</keyword>
<evidence type="ECO:0000256" key="5">
    <source>
        <dbReference type="ARBA" id="ARBA00022833"/>
    </source>
</evidence>
<evidence type="ECO:0000256" key="4">
    <source>
        <dbReference type="ARBA" id="ARBA00022723"/>
    </source>
</evidence>
<dbReference type="HOGENOM" id="CLU_026673_20_7_6"/>
<dbReference type="Proteomes" id="UP000011859">
    <property type="component" value="Chromosome"/>
</dbReference>
<evidence type="ECO:0000256" key="6">
    <source>
        <dbReference type="ARBA" id="ARBA00023002"/>
    </source>
</evidence>
<dbReference type="KEGG" id="rhd:R2APBS1_1423"/>
<dbReference type="AlphaFoldDB" id="M4NF14"/>
<dbReference type="InterPro" id="IPR011032">
    <property type="entry name" value="GroES-like_sf"/>
</dbReference>
<keyword evidence="9" id="KW-1185">Reference proteome</keyword>
<dbReference type="SUPFAM" id="SSF50129">
    <property type="entry name" value="GroES-like"/>
    <property type="match status" value="1"/>
</dbReference>
<dbReference type="SUPFAM" id="SSF51735">
    <property type="entry name" value="NAD(P)-binding Rossmann-fold domains"/>
    <property type="match status" value="1"/>
</dbReference>
<dbReference type="GO" id="GO:0004022">
    <property type="term" value="F:alcohol dehydrogenase (NAD+) activity"/>
    <property type="evidence" value="ECO:0007669"/>
    <property type="project" value="UniProtKB-EC"/>
</dbReference>
<dbReference type="Gene3D" id="3.40.50.720">
    <property type="entry name" value="NAD(P)-binding Rossmann-like Domain"/>
    <property type="match status" value="1"/>
</dbReference>
<dbReference type="InterPro" id="IPR013154">
    <property type="entry name" value="ADH-like_N"/>
</dbReference>
<comment type="cofactor">
    <cofactor evidence="1">
        <name>Zn(2+)</name>
        <dbReference type="ChEBI" id="CHEBI:29105"/>
    </cofactor>
</comment>
<dbReference type="Pfam" id="PF08240">
    <property type="entry name" value="ADH_N"/>
    <property type="match status" value="1"/>
</dbReference>
<dbReference type="SMART" id="SM00829">
    <property type="entry name" value="PKS_ER"/>
    <property type="match status" value="1"/>
</dbReference>
<dbReference type="EMBL" id="CP003470">
    <property type="protein sequence ID" value="AGG88572.1"/>
    <property type="molecule type" value="Genomic_DNA"/>
</dbReference>
<protein>
    <recommendedName>
        <fullName evidence="3">alcohol dehydrogenase</fullName>
        <ecNumber evidence="3">1.1.1.1</ecNumber>
    </recommendedName>
</protein>
<dbReference type="NCBIfam" id="TIGR02822">
    <property type="entry name" value="adh_fam_2"/>
    <property type="match status" value="1"/>
</dbReference>
<dbReference type="EC" id="1.1.1.1" evidence="3"/>
<dbReference type="PANTHER" id="PTHR42940">
    <property type="entry name" value="ALCOHOL DEHYDROGENASE 1-RELATED"/>
    <property type="match status" value="1"/>
</dbReference>
<gene>
    <name evidence="8" type="ORF">R2APBS1_1423</name>
</gene>
<dbReference type="GO" id="GO:0008270">
    <property type="term" value="F:zinc ion binding"/>
    <property type="evidence" value="ECO:0007669"/>
    <property type="project" value="InterPro"/>
</dbReference>
<dbReference type="Gene3D" id="3.90.180.10">
    <property type="entry name" value="Medium-chain alcohol dehydrogenases, catalytic domain"/>
    <property type="match status" value="1"/>
</dbReference>
<evidence type="ECO:0000256" key="1">
    <source>
        <dbReference type="ARBA" id="ARBA00001947"/>
    </source>
</evidence>
<name>M4NF14_9GAMM</name>
<evidence type="ECO:0000256" key="2">
    <source>
        <dbReference type="ARBA" id="ARBA00008072"/>
    </source>
</evidence>
<organism evidence="8 9">
    <name type="scientific">Rhodanobacter denitrificans</name>
    <dbReference type="NCBI Taxonomy" id="666685"/>
    <lineage>
        <taxon>Bacteria</taxon>
        <taxon>Pseudomonadati</taxon>
        <taxon>Pseudomonadota</taxon>
        <taxon>Gammaproteobacteria</taxon>
        <taxon>Lysobacterales</taxon>
        <taxon>Rhodanobacteraceae</taxon>
        <taxon>Rhodanobacter</taxon>
    </lineage>
</organism>
<dbReference type="InterPro" id="IPR014187">
    <property type="entry name" value="ADH_Zn_typ-2"/>
</dbReference>
<evidence type="ECO:0000256" key="3">
    <source>
        <dbReference type="ARBA" id="ARBA00013190"/>
    </source>
</evidence>
<dbReference type="PANTHER" id="PTHR42940:SF8">
    <property type="entry name" value="VACUOLAR PROTEIN SORTING-ASSOCIATED PROTEIN 11"/>
    <property type="match status" value="1"/>
</dbReference>
<dbReference type="OrthoDB" id="9771084at2"/>
<dbReference type="STRING" id="666685.R2APBS1_1423"/>